<comment type="caution">
    <text evidence="4">The sequence shown here is derived from an EMBL/GenBank/DDBJ whole genome shotgun (WGS) entry which is preliminary data.</text>
</comment>
<gene>
    <name evidence="4" type="ORF">HanXRQr2_Chr13g0579261</name>
</gene>
<keyword evidence="5" id="KW-1185">Reference proteome</keyword>
<dbReference type="Proteomes" id="UP000215914">
    <property type="component" value="Unassembled WGS sequence"/>
</dbReference>
<comment type="similarity">
    <text evidence="3">Belongs to the GRAS family.</text>
</comment>
<reference evidence="4" key="1">
    <citation type="journal article" date="2017" name="Nature">
        <title>The sunflower genome provides insights into oil metabolism, flowering and Asterid evolution.</title>
        <authorList>
            <person name="Badouin H."/>
            <person name="Gouzy J."/>
            <person name="Grassa C.J."/>
            <person name="Murat F."/>
            <person name="Staton S.E."/>
            <person name="Cottret L."/>
            <person name="Lelandais-Briere C."/>
            <person name="Owens G.L."/>
            <person name="Carrere S."/>
            <person name="Mayjonade B."/>
            <person name="Legrand L."/>
            <person name="Gill N."/>
            <person name="Kane N.C."/>
            <person name="Bowers J.E."/>
            <person name="Hubner S."/>
            <person name="Bellec A."/>
            <person name="Berard A."/>
            <person name="Berges H."/>
            <person name="Blanchet N."/>
            <person name="Boniface M.C."/>
            <person name="Brunel D."/>
            <person name="Catrice O."/>
            <person name="Chaidir N."/>
            <person name="Claudel C."/>
            <person name="Donnadieu C."/>
            <person name="Faraut T."/>
            <person name="Fievet G."/>
            <person name="Helmstetter N."/>
            <person name="King M."/>
            <person name="Knapp S.J."/>
            <person name="Lai Z."/>
            <person name="Le Paslier M.C."/>
            <person name="Lippi Y."/>
            <person name="Lorenzon L."/>
            <person name="Mandel J.R."/>
            <person name="Marage G."/>
            <person name="Marchand G."/>
            <person name="Marquand E."/>
            <person name="Bret-Mestries E."/>
            <person name="Morien E."/>
            <person name="Nambeesan S."/>
            <person name="Nguyen T."/>
            <person name="Pegot-Espagnet P."/>
            <person name="Pouilly N."/>
            <person name="Raftis F."/>
            <person name="Sallet E."/>
            <person name="Schiex T."/>
            <person name="Thomas J."/>
            <person name="Vandecasteele C."/>
            <person name="Vares D."/>
            <person name="Vear F."/>
            <person name="Vautrin S."/>
            <person name="Crespi M."/>
            <person name="Mangin B."/>
            <person name="Burke J.M."/>
            <person name="Salse J."/>
            <person name="Munos S."/>
            <person name="Vincourt P."/>
            <person name="Rieseberg L.H."/>
            <person name="Langlade N.B."/>
        </authorList>
    </citation>
    <scope>NUCLEOTIDE SEQUENCE</scope>
    <source>
        <tissue evidence="4">Leaves</tissue>
    </source>
</reference>
<name>A0A9K3H9F7_HELAN</name>
<feature type="region of interest" description="SAW" evidence="3">
    <location>
        <begin position="12"/>
        <end position="75"/>
    </location>
</feature>
<keyword evidence="1" id="KW-0805">Transcription regulation</keyword>
<dbReference type="AlphaFoldDB" id="A0A9K3H9F7"/>
<keyword evidence="2" id="KW-0804">Transcription</keyword>
<comment type="caution">
    <text evidence="3">Lacks conserved residue(s) required for the propagation of feature annotation.</text>
</comment>
<protein>
    <submittedName>
        <fullName evidence="4">Transcription factor GRAS family</fullName>
    </submittedName>
</protein>
<evidence type="ECO:0000256" key="3">
    <source>
        <dbReference type="PROSITE-ProRule" id="PRU01191"/>
    </source>
</evidence>
<evidence type="ECO:0000256" key="2">
    <source>
        <dbReference type="ARBA" id="ARBA00023163"/>
    </source>
</evidence>
<dbReference type="PROSITE" id="PS50985">
    <property type="entry name" value="GRAS"/>
    <property type="match status" value="1"/>
</dbReference>
<dbReference type="Gramene" id="mRNA:HanXRQr2_Chr13g0579261">
    <property type="protein sequence ID" value="CDS:HanXRQr2_Chr13g0579261.1"/>
    <property type="gene ID" value="HanXRQr2_Chr13g0579261"/>
</dbReference>
<dbReference type="Pfam" id="PF03514">
    <property type="entry name" value="GRAS"/>
    <property type="match status" value="1"/>
</dbReference>
<dbReference type="InterPro" id="IPR005202">
    <property type="entry name" value="TF_GRAS"/>
</dbReference>
<proteinExistence type="inferred from homology"/>
<organism evidence="4 5">
    <name type="scientific">Helianthus annuus</name>
    <name type="common">Common sunflower</name>
    <dbReference type="NCBI Taxonomy" id="4232"/>
    <lineage>
        <taxon>Eukaryota</taxon>
        <taxon>Viridiplantae</taxon>
        <taxon>Streptophyta</taxon>
        <taxon>Embryophyta</taxon>
        <taxon>Tracheophyta</taxon>
        <taxon>Spermatophyta</taxon>
        <taxon>Magnoliopsida</taxon>
        <taxon>eudicotyledons</taxon>
        <taxon>Gunneridae</taxon>
        <taxon>Pentapetalae</taxon>
        <taxon>asterids</taxon>
        <taxon>campanulids</taxon>
        <taxon>Asterales</taxon>
        <taxon>Asteraceae</taxon>
        <taxon>Asteroideae</taxon>
        <taxon>Heliantheae alliance</taxon>
        <taxon>Heliantheae</taxon>
        <taxon>Helianthus</taxon>
    </lineage>
</organism>
<accession>A0A9K3H9F7</accession>
<reference evidence="4" key="2">
    <citation type="submission" date="2020-06" db="EMBL/GenBank/DDBJ databases">
        <title>Helianthus annuus Genome sequencing and assembly Release 2.</title>
        <authorList>
            <person name="Gouzy J."/>
            <person name="Langlade N."/>
            <person name="Munos S."/>
        </authorList>
    </citation>
    <scope>NUCLEOTIDE SEQUENCE</scope>
    <source>
        <tissue evidence="4">Leaves</tissue>
    </source>
</reference>
<evidence type="ECO:0000313" key="4">
    <source>
        <dbReference type="EMBL" id="KAF5772617.1"/>
    </source>
</evidence>
<sequence>MYFGTGIKNILASENTERVIKHVKIDVWRKFFAWFGMKEIKLSMSSLYQANLVAEKFSYGSCCTFDRDGDSLIIG</sequence>
<dbReference type="EMBL" id="MNCJ02000328">
    <property type="protein sequence ID" value="KAF5772617.1"/>
    <property type="molecule type" value="Genomic_DNA"/>
</dbReference>
<evidence type="ECO:0000256" key="1">
    <source>
        <dbReference type="ARBA" id="ARBA00023015"/>
    </source>
</evidence>
<evidence type="ECO:0000313" key="5">
    <source>
        <dbReference type="Proteomes" id="UP000215914"/>
    </source>
</evidence>